<proteinExistence type="predicted"/>
<organism evidence="1 2">
    <name type="scientific">Capsulimonas corticalis</name>
    <dbReference type="NCBI Taxonomy" id="2219043"/>
    <lineage>
        <taxon>Bacteria</taxon>
        <taxon>Bacillati</taxon>
        <taxon>Armatimonadota</taxon>
        <taxon>Armatimonadia</taxon>
        <taxon>Capsulimonadales</taxon>
        <taxon>Capsulimonadaceae</taxon>
        <taxon>Capsulimonas</taxon>
    </lineage>
</organism>
<gene>
    <name evidence="1" type="ORF">CCAX7_008560</name>
</gene>
<name>A0A402CU15_9BACT</name>
<dbReference type="OrthoDB" id="5430002at2"/>
<dbReference type="InterPro" id="IPR006311">
    <property type="entry name" value="TAT_signal"/>
</dbReference>
<keyword evidence="2" id="KW-1185">Reference proteome</keyword>
<evidence type="ECO:0000313" key="1">
    <source>
        <dbReference type="EMBL" id="BDI28805.1"/>
    </source>
</evidence>
<dbReference type="InterPro" id="IPR013320">
    <property type="entry name" value="ConA-like_dom_sf"/>
</dbReference>
<sequence>MSMTSLSRRNSLAARATAAAFAILIPVTAAVAAPHITHKPIPKDGLIAYWPGDGNARDLVGGHNANPSAGMQYQPGKAGQCFALDGKSAYAGVPFAPVFDLDPAGQFTISAWVRPEATGSYQAVFVKAATKGAWDYGVIIDRQGRFYSGRDANDVAQSKTVVIPGTWYHIAVTYDAGSFKTYVNGALEAEASNVQIGKSASGLCIGHKGEVSVPGEDPDWFQGNIDELRFYNKALGADGVKMLYDANK</sequence>
<dbReference type="KEGG" id="ccot:CCAX7_008560"/>
<dbReference type="PROSITE" id="PS51318">
    <property type="entry name" value="TAT"/>
    <property type="match status" value="1"/>
</dbReference>
<dbReference type="Pfam" id="PF13385">
    <property type="entry name" value="Laminin_G_3"/>
    <property type="match status" value="1"/>
</dbReference>
<dbReference type="RefSeq" id="WP_119320862.1">
    <property type="nucleotide sequence ID" value="NZ_AP025739.1"/>
</dbReference>
<dbReference type="Gene3D" id="2.60.120.200">
    <property type="match status" value="1"/>
</dbReference>
<evidence type="ECO:0000313" key="2">
    <source>
        <dbReference type="Proteomes" id="UP000287394"/>
    </source>
</evidence>
<dbReference type="SUPFAM" id="SSF49899">
    <property type="entry name" value="Concanavalin A-like lectins/glucanases"/>
    <property type="match status" value="1"/>
</dbReference>
<dbReference type="Proteomes" id="UP000287394">
    <property type="component" value="Chromosome"/>
</dbReference>
<dbReference type="InterPro" id="IPR006558">
    <property type="entry name" value="LamG-like"/>
</dbReference>
<accession>A0A402CU15</accession>
<dbReference type="SMART" id="SM00560">
    <property type="entry name" value="LamGL"/>
    <property type="match status" value="1"/>
</dbReference>
<dbReference type="AlphaFoldDB" id="A0A402CU15"/>
<protein>
    <submittedName>
        <fullName evidence="1">Uncharacterized protein</fullName>
    </submittedName>
</protein>
<reference evidence="1 2" key="1">
    <citation type="journal article" date="2019" name="Int. J. Syst. Evol. Microbiol.">
        <title>Capsulimonas corticalis gen. nov., sp. nov., an aerobic capsulated bacterium, of a novel bacterial order, Capsulimonadales ord. nov., of the class Armatimonadia of the phylum Armatimonadetes.</title>
        <authorList>
            <person name="Li J."/>
            <person name="Kudo C."/>
            <person name="Tonouchi A."/>
        </authorList>
    </citation>
    <scope>NUCLEOTIDE SEQUENCE [LARGE SCALE GENOMIC DNA]</scope>
    <source>
        <strain evidence="1 2">AX-7</strain>
    </source>
</reference>
<dbReference type="EMBL" id="AP025739">
    <property type="protein sequence ID" value="BDI28805.1"/>
    <property type="molecule type" value="Genomic_DNA"/>
</dbReference>